<proteinExistence type="predicted"/>
<name>A0AAN6YQC3_9PEZI</name>
<keyword evidence="2" id="KW-1133">Transmembrane helix</keyword>
<dbReference type="Proteomes" id="UP001301958">
    <property type="component" value="Unassembled WGS sequence"/>
</dbReference>
<evidence type="ECO:0000256" key="3">
    <source>
        <dbReference type="SAM" id="SignalP"/>
    </source>
</evidence>
<gene>
    <name evidence="4" type="ORF">QBC38DRAFT_494387</name>
</gene>
<dbReference type="EMBL" id="MU865819">
    <property type="protein sequence ID" value="KAK4220437.1"/>
    <property type="molecule type" value="Genomic_DNA"/>
</dbReference>
<feature type="transmembrane region" description="Helical" evidence="2">
    <location>
        <begin position="243"/>
        <end position="261"/>
    </location>
</feature>
<keyword evidence="2" id="KW-0812">Transmembrane</keyword>
<reference evidence="4" key="1">
    <citation type="journal article" date="2023" name="Mol. Phylogenet. Evol.">
        <title>Genome-scale phylogeny and comparative genomics of the fungal order Sordariales.</title>
        <authorList>
            <person name="Hensen N."/>
            <person name="Bonometti L."/>
            <person name="Westerberg I."/>
            <person name="Brannstrom I.O."/>
            <person name="Guillou S."/>
            <person name="Cros-Aarteil S."/>
            <person name="Calhoun S."/>
            <person name="Haridas S."/>
            <person name="Kuo A."/>
            <person name="Mondo S."/>
            <person name="Pangilinan J."/>
            <person name="Riley R."/>
            <person name="LaButti K."/>
            <person name="Andreopoulos B."/>
            <person name="Lipzen A."/>
            <person name="Chen C."/>
            <person name="Yan M."/>
            <person name="Daum C."/>
            <person name="Ng V."/>
            <person name="Clum A."/>
            <person name="Steindorff A."/>
            <person name="Ohm R.A."/>
            <person name="Martin F."/>
            <person name="Silar P."/>
            <person name="Natvig D.O."/>
            <person name="Lalanne C."/>
            <person name="Gautier V."/>
            <person name="Ament-Velasquez S.L."/>
            <person name="Kruys A."/>
            <person name="Hutchinson M.I."/>
            <person name="Powell A.J."/>
            <person name="Barry K."/>
            <person name="Miller A.N."/>
            <person name="Grigoriev I.V."/>
            <person name="Debuchy R."/>
            <person name="Gladieux P."/>
            <person name="Hiltunen Thoren M."/>
            <person name="Johannesson H."/>
        </authorList>
    </citation>
    <scope>NUCLEOTIDE SEQUENCE</scope>
    <source>
        <strain evidence="4">CBS 990.96</strain>
    </source>
</reference>
<sequence>MQITLFTTLFLAAGSALAQDVVDSTDVVQQQTSETVVDPAATVQVDTATGEVIADAPAAATVDETTAVAAAGGREAEEQEAIAAPLVEKRQREDTEETTTEESSSSRNSEESSSSAARVQAEDTEETSSSSGRVVEERQNREEEAEEDFAEKDNAIQKRQNREGAEEEEQSEEAEEETTTSGRRVFQIRGRQVYRRQAEYETGNGTEVVLADSTATAVVYVAPTASAGLGAVGFVGVSGAKQVVVAGGVGSIVGALMLWGLL</sequence>
<feature type="compositionally biased region" description="Acidic residues" evidence="1">
    <location>
        <begin position="165"/>
        <end position="178"/>
    </location>
</feature>
<feature type="compositionally biased region" description="Basic and acidic residues" evidence="1">
    <location>
        <begin position="151"/>
        <end position="164"/>
    </location>
</feature>
<feature type="signal peptide" evidence="3">
    <location>
        <begin position="1"/>
        <end position="18"/>
    </location>
</feature>
<keyword evidence="2" id="KW-0472">Membrane</keyword>
<feature type="transmembrane region" description="Helical" evidence="2">
    <location>
        <begin position="217"/>
        <end position="236"/>
    </location>
</feature>
<keyword evidence="5" id="KW-1185">Reference proteome</keyword>
<organism evidence="4 5">
    <name type="scientific">Podospora fimiseda</name>
    <dbReference type="NCBI Taxonomy" id="252190"/>
    <lineage>
        <taxon>Eukaryota</taxon>
        <taxon>Fungi</taxon>
        <taxon>Dikarya</taxon>
        <taxon>Ascomycota</taxon>
        <taxon>Pezizomycotina</taxon>
        <taxon>Sordariomycetes</taxon>
        <taxon>Sordariomycetidae</taxon>
        <taxon>Sordariales</taxon>
        <taxon>Podosporaceae</taxon>
        <taxon>Podospora</taxon>
    </lineage>
</organism>
<evidence type="ECO:0000256" key="1">
    <source>
        <dbReference type="SAM" id="MobiDB-lite"/>
    </source>
</evidence>
<feature type="compositionally biased region" description="Low complexity" evidence="1">
    <location>
        <begin position="101"/>
        <end position="115"/>
    </location>
</feature>
<keyword evidence="3" id="KW-0732">Signal</keyword>
<dbReference type="AlphaFoldDB" id="A0AAN6YQC3"/>
<feature type="chain" id="PRO_5043014415" evidence="3">
    <location>
        <begin position="19"/>
        <end position="262"/>
    </location>
</feature>
<comment type="caution">
    <text evidence="4">The sequence shown here is derived from an EMBL/GenBank/DDBJ whole genome shotgun (WGS) entry which is preliminary data.</text>
</comment>
<protein>
    <submittedName>
        <fullName evidence="4">Uncharacterized protein</fullName>
    </submittedName>
</protein>
<evidence type="ECO:0000313" key="4">
    <source>
        <dbReference type="EMBL" id="KAK4220437.1"/>
    </source>
</evidence>
<evidence type="ECO:0000313" key="5">
    <source>
        <dbReference type="Proteomes" id="UP001301958"/>
    </source>
</evidence>
<feature type="region of interest" description="Disordered" evidence="1">
    <location>
        <begin position="71"/>
        <end position="184"/>
    </location>
</feature>
<evidence type="ECO:0000256" key="2">
    <source>
        <dbReference type="SAM" id="Phobius"/>
    </source>
</evidence>
<reference evidence="4" key="2">
    <citation type="submission" date="2023-05" db="EMBL/GenBank/DDBJ databases">
        <authorList>
            <consortium name="Lawrence Berkeley National Laboratory"/>
            <person name="Steindorff A."/>
            <person name="Hensen N."/>
            <person name="Bonometti L."/>
            <person name="Westerberg I."/>
            <person name="Brannstrom I.O."/>
            <person name="Guillou S."/>
            <person name="Cros-Aarteil S."/>
            <person name="Calhoun S."/>
            <person name="Haridas S."/>
            <person name="Kuo A."/>
            <person name="Mondo S."/>
            <person name="Pangilinan J."/>
            <person name="Riley R."/>
            <person name="Labutti K."/>
            <person name="Andreopoulos B."/>
            <person name="Lipzen A."/>
            <person name="Chen C."/>
            <person name="Yanf M."/>
            <person name="Daum C."/>
            <person name="Ng V."/>
            <person name="Clum A."/>
            <person name="Ohm R."/>
            <person name="Martin F."/>
            <person name="Silar P."/>
            <person name="Natvig D."/>
            <person name="Lalanne C."/>
            <person name="Gautier V."/>
            <person name="Ament-Velasquez S.L."/>
            <person name="Kruys A."/>
            <person name="Hutchinson M.I."/>
            <person name="Powell A.J."/>
            <person name="Barry K."/>
            <person name="Miller A.N."/>
            <person name="Grigoriev I.V."/>
            <person name="Debuchy R."/>
            <person name="Gladieux P."/>
            <person name="Thoren M.H."/>
            <person name="Johannesson H."/>
        </authorList>
    </citation>
    <scope>NUCLEOTIDE SEQUENCE</scope>
    <source>
        <strain evidence="4">CBS 990.96</strain>
    </source>
</reference>
<accession>A0AAN6YQC3</accession>